<proteinExistence type="predicted"/>
<evidence type="ECO:0000313" key="4">
    <source>
        <dbReference type="EMBL" id="KAK7108101.1"/>
    </source>
</evidence>
<protein>
    <recommendedName>
        <fullName evidence="3">JmjC domain-containing protein</fullName>
    </recommendedName>
</protein>
<dbReference type="AlphaFoldDB" id="A0AAN9BKP6"/>
<dbReference type="PANTHER" id="PTHR12461">
    <property type="entry name" value="HYPOXIA-INDUCIBLE FACTOR 1 ALPHA INHIBITOR-RELATED"/>
    <property type="match status" value="1"/>
</dbReference>
<dbReference type="PROSITE" id="PS51184">
    <property type="entry name" value="JMJC"/>
    <property type="match status" value="1"/>
</dbReference>
<comment type="caution">
    <text evidence="4">The sequence shown here is derived from an EMBL/GenBank/DDBJ whole genome shotgun (WGS) entry which is preliminary data.</text>
</comment>
<feature type="region of interest" description="Disordered" evidence="1">
    <location>
        <begin position="38"/>
        <end position="62"/>
    </location>
</feature>
<dbReference type="InterPro" id="IPR003347">
    <property type="entry name" value="JmjC_dom"/>
</dbReference>
<organism evidence="4 5">
    <name type="scientific">Littorina saxatilis</name>
    <dbReference type="NCBI Taxonomy" id="31220"/>
    <lineage>
        <taxon>Eukaryota</taxon>
        <taxon>Metazoa</taxon>
        <taxon>Spiralia</taxon>
        <taxon>Lophotrochozoa</taxon>
        <taxon>Mollusca</taxon>
        <taxon>Gastropoda</taxon>
        <taxon>Caenogastropoda</taxon>
        <taxon>Littorinimorpha</taxon>
        <taxon>Littorinoidea</taxon>
        <taxon>Littorinidae</taxon>
        <taxon>Littorina</taxon>
    </lineage>
</organism>
<dbReference type="InterPro" id="IPR041667">
    <property type="entry name" value="Cupin_8"/>
</dbReference>
<evidence type="ECO:0000259" key="3">
    <source>
        <dbReference type="PROSITE" id="PS51184"/>
    </source>
</evidence>
<evidence type="ECO:0000256" key="2">
    <source>
        <dbReference type="SAM" id="SignalP"/>
    </source>
</evidence>
<evidence type="ECO:0000313" key="5">
    <source>
        <dbReference type="Proteomes" id="UP001374579"/>
    </source>
</evidence>
<keyword evidence="5" id="KW-1185">Reference proteome</keyword>
<evidence type="ECO:0000256" key="1">
    <source>
        <dbReference type="SAM" id="MobiDB-lite"/>
    </source>
</evidence>
<keyword evidence="2" id="KW-0732">Signal</keyword>
<name>A0AAN9BKP6_9CAEN</name>
<dbReference type="EMBL" id="JBAMIC010000004">
    <property type="protein sequence ID" value="KAK7108101.1"/>
    <property type="molecule type" value="Genomic_DNA"/>
</dbReference>
<dbReference type="PANTHER" id="PTHR12461:SF18">
    <property type="entry name" value="JMJC DOMAIN-CONTAINING PROTEIN"/>
    <property type="match status" value="1"/>
</dbReference>
<feature type="signal peptide" evidence="2">
    <location>
        <begin position="1"/>
        <end position="37"/>
    </location>
</feature>
<reference evidence="4 5" key="1">
    <citation type="submission" date="2024-02" db="EMBL/GenBank/DDBJ databases">
        <title>Chromosome-scale genome assembly of the rough periwinkle Littorina saxatilis.</title>
        <authorList>
            <person name="De Jode A."/>
            <person name="Faria R."/>
            <person name="Formenti G."/>
            <person name="Sims Y."/>
            <person name="Smith T.P."/>
            <person name="Tracey A."/>
            <person name="Wood J.M.D."/>
            <person name="Zagrodzka Z.B."/>
            <person name="Johannesson K."/>
            <person name="Butlin R.K."/>
            <person name="Leder E.H."/>
        </authorList>
    </citation>
    <scope>NUCLEOTIDE SEQUENCE [LARGE SCALE GENOMIC DNA]</scope>
    <source>
        <strain evidence="4">Snail1</strain>
        <tissue evidence="4">Muscle</tissue>
    </source>
</reference>
<dbReference type="Pfam" id="PF13621">
    <property type="entry name" value="Cupin_8"/>
    <property type="match status" value="1"/>
</dbReference>
<dbReference type="SUPFAM" id="SSF51197">
    <property type="entry name" value="Clavaminate synthase-like"/>
    <property type="match status" value="1"/>
</dbReference>
<feature type="chain" id="PRO_5042887763" description="JmjC domain-containing protein" evidence="2">
    <location>
        <begin position="38"/>
        <end position="440"/>
    </location>
</feature>
<dbReference type="SMART" id="SM00558">
    <property type="entry name" value="JmjC"/>
    <property type="match status" value="1"/>
</dbReference>
<accession>A0AAN9BKP6</accession>
<gene>
    <name evidence="4" type="ORF">V1264_015897</name>
</gene>
<sequence>MLRLFHGHSHVSISTMSLCIIVWQVVILTCLSSLSGASQKEEKNGDPTILKGHLQPFGESGQRREIEVRNDFPEPYDFLKNYLKKSKPVKLPGVMRDSRAVRLWTDAYLMSLDVPADTVVGLETKKKENRSQETTSMHFHEFLKIYNQTEHYMVDDVPKYLRPDVMVPCSLQCPELVEQGFAFAMMWFSSGGTNSVVHTDAFDNLNCLLRGQKSFVMMDPARDRDKIDISHNGAYSAVDVDSVDLTKFPGLADAEFYHVNVTAGDCLYIPYRWIHQVRSFNSNVAVNFWWDHYSSSDLLDRDEAVCQGQCDRSLTLDKVELNGQDSSMDNLGSLKDWMRDVVINNPMTIEMVKDMFRDEYAGGELPEIADKLLNEVFEKLDLNKDGQYTIDDNEEIPDENWETIRDDVSALTSMLEEDNLKFEREEYAQYVEADRKREEL</sequence>
<dbReference type="Gene3D" id="2.60.120.650">
    <property type="entry name" value="Cupin"/>
    <property type="match status" value="1"/>
</dbReference>
<feature type="domain" description="JmjC" evidence="3">
    <location>
        <begin position="146"/>
        <end position="305"/>
    </location>
</feature>
<dbReference type="Proteomes" id="UP001374579">
    <property type="component" value="Unassembled WGS sequence"/>
</dbReference>